<accession>A0ABN7WT34</accession>
<evidence type="ECO:0000313" key="2">
    <source>
        <dbReference type="Proteomes" id="UP000789901"/>
    </source>
</evidence>
<feature type="non-terminal residue" evidence="1">
    <location>
        <position position="119"/>
    </location>
</feature>
<reference evidence="1 2" key="1">
    <citation type="submission" date="2021-06" db="EMBL/GenBank/DDBJ databases">
        <authorList>
            <person name="Kallberg Y."/>
            <person name="Tangrot J."/>
            <person name="Rosling A."/>
        </authorList>
    </citation>
    <scope>NUCLEOTIDE SEQUENCE [LARGE SCALE GENOMIC DNA]</scope>
    <source>
        <strain evidence="1 2">120-4 pot B 10/14</strain>
    </source>
</reference>
<comment type="caution">
    <text evidence="1">The sequence shown here is derived from an EMBL/GenBank/DDBJ whole genome shotgun (WGS) entry which is preliminary data.</text>
</comment>
<organism evidence="1 2">
    <name type="scientific">Gigaspora margarita</name>
    <dbReference type="NCBI Taxonomy" id="4874"/>
    <lineage>
        <taxon>Eukaryota</taxon>
        <taxon>Fungi</taxon>
        <taxon>Fungi incertae sedis</taxon>
        <taxon>Mucoromycota</taxon>
        <taxon>Glomeromycotina</taxon>
        <taxon>Glomeromycetes</taxon>
        <taxon>Diversisporales</taxon>
        <taxon>Gigasporaceae</taxon>
        <taxon>Gigaspora</taxon>
    </lineage>
</organism>
<proteinExistence type="predicted"/>
<keyword evidence="2" id="KW-1185">Reference proteome</keyword>
<gene>
    <name evidence="1" type="ORF">GMARGA_LOCUS34795</name>
</gene>
<name>A0ABN7WT34_GIGMA</name>
<sequence>MSNFSSLIAHSGSKYSNKEWSKYVEMPQVSINKTPSEWMKQIWEHLTYFRENDLLPIENKKYLEARRLIRLPNSGNYNHIEIERHWKFSYTGNKYCGISYKEYLQKIEKKSILGYDYDN</sequence>
<feature type="non-terminal residue" evidence="1">
    <location>
        <position position="1"/>
    </location>
</feature>
<evidence type="ECO:0000313" key="1">
    <source>
        <dbReference type="EMBL" id="CAG8840191.1"/>
    </source>
</evidence>
<dbReference type="EMBL" id="CAJVQB010062309">
    <property type="protein sequence ID" value="CAG8840191.1"/>
    <property type="molecule type" value="Genomic_DNA"/>
</dbReference>
<dbReference type="Proteomes" id="UP000789901">
    <property type="component" value="Unassembled WGS sequence"/>
</dbReference>
<protein>
    <submittedName>
        <fullName evidence="1">15864_t:CDS:1</fullName>
    </submittedName>
</protein>